<reference evidence="5" key="1">
    <citation type="submission" date="2011-12" db="EMBL/GenBank/DDBJ databases">
        <title>The complete genome of chromosome of Sulfobacillus acidophilus DSM 10332.</title>
        <authorList>
            <person name="Lucas S."/>
            <person name="Han J."/>
            <person name="Lapidus A."/>
            <person name="Bruce D."/>
            <person name="Goodwin L."/>
            <person name="Pitluck S."/>
            <person name="Peters L."/>
            <person name="Kyrpides N."/>
            <person name="Mavromatis K."/>
            <person name="Ivanova N."/>
            <person name="Mikhailova N."/>
            <person name="Chertkov O."/>
            <person name="Saunders E."/>
            <person name="Detter J.C."/>
            <person name="Tapia R."/>
            <person name="Han C."/>
            <person name="Land M."/>
            <person name="Hauser L."/>
            <person name="Markowitz V."/>
            <person name="Cheng J.-F."/>
            <person name="Hugenholtz P."/>
            <person name="Woyke T."/>
            <person name="Wu D."/>
            <person name="Pukall R."/>
            <person name="Gehrich-Schroeter G."/>
            <person name="Schneider S."/>
            <person name="Klenk H.-P."/>
            <person name="Eisen J.A."/>
        </authorList>
    </citation>
    <scope>NUCLEOTIDE SEQUENCE [LARGE SCALE GENOMIC DNA]</scope>
    <source>
        <strain evidence="5">ATCC 700253 / DSM 10332 / NAL</strain>
    </source>
</reference>
<keyword evidence="1" id="KW-0479">Metal-binding</keyword>
<dbReference type="Pfam" id="PF08279">
    <property type="entry name" value="HTH_11"/>
    <property type="match status" value="1"/>
</dbReference>
<dbReference type="PANTHER" id="PTHR40068:SF1">
    <property type="entry name" value="TRANSCRIPTION REPRESSOR NIAR-RELATED"/>
    <property type="match status" value="1"/>
</dbReference>
<feature type="binding site" evidence="1">
    <location>
        <position position="85"/>
    </location>
    <ligand>
        <name>Ni(2+)</name>
        <dbReference type="ChEBI" id="CHEBI:49786"/>
    </ligand>
</feature>
<reference evidence="4 5" key="2">
    <citation type="journal article" date="2012" name="Stand. Genomic Sci.">
        <title>Complete genome sequence of the moderately thermophilic mineral-sulfide-oxidizing firmicute Sulfobacillus acidophilus type strain (NAL(T)).</title>
        <authorList>
            <person name="Anderson I."/>
            <person name="Chertkov O."/>
            <person name="Chen A."/>
            <person name="Saunders E."/>
            <person name="Lapidus A."/>
            <person name="Nolan M."/>
            <person name="Lucas S."/>
            <person name="Hammon N."/>
            <person name="Deshpande S."/>
            <person name="Cheng J.F."/>
            <person name="Han C."/>
            <person name="Tapia R."/>
            <person name="Goodwin L.A."/>
            <person name="Pitluck S."/>
            <person name="Liolios K."/>
            <person name="Pagani I."/>
            <person name="Ivanova N."/>
            <person name="Mikhailova N."/>
            <person name="Pati A."/>
            <person name="Palaniappan K."/>
            <person name="Land M."/>
            <person name="Pan C."/>
            <person name="Rohde M."/>
            <person name="Pukall R."/>
            <person name="Goker M."/>
            <person name="Detter J.C."/>
            <person name="Woyke T."/>
            <person name="Bristow J."/>
            <person name="Eisen J.A."/>
            <person name="Markowitz V."/>
            <person name="Hugenholtz P."/>
            <person name="Kyrpides N.C."/>
            <person name="Klenk H.P."/>
            <person name="Mavromatis K."/>
        </authorList>
    </citation>
    <scope>NUCLEOTIDE SEQUENCE [LARGE SCALE GENOMIC DNA]</scope>
    <source>
        <strain evidence="5">ATCC 700253 / DSM 10332 / NAL</strain>
    </source>
</reference>
<feature type="binding site" evidence="1">
    <location>
        <position position="77"/>
    </location>
    <ligand>
        <name>Ni(2+)</name>
        <dbReference type="ChEBI" id="CHEBI:49786"/>
    </ligand>
</feature>
<evidence type="ECO:0000259" key="2">
    <source>
        <dbReference type="Pfam" id="PF02829"/>
    </source>
</evidence>
<feature type="binding site" evidence="1">
    <location>
        <position position="144"/>
    </location>
    <ligand>
        <name>Ni(2+)</name>
        <dbReference type="ChEBI" id="CHEBI:49786"/>
    </ligand>
</feature>
<dbReference type="Gene3D" id="3.30.1340.20">
    <property type="entry name" value="3H domain"/>
    <property type="match status" value="1"/>
</dbReference>
<dbReference type="PATRIC" id="fig|679936.5.peg.1568"/>
<accession>G8TXP3</accession>
<protein>
    <submittedName>
        <fullName evidence="4">3H domain protein</fullName>
    </submittedName>
</protein>
<proteinExistence type="predicted"/>
<dbReference type="SUPFAM" id="SSF75500">
    <property type="entry name" value="Putative transcriptional regulator TM1602, C-terminal domain"/>
    <property type="match status" value="1"/>
</dbReference>
<feature type="domain" description="3H" evidence="2">
    <location>
        <begin position="74"/>
        <end position="168"/>
    </location>
</feature>
<gene>
    <name evidence="4" type="ordered locus">Sulac_1502</name>
</gene>
<dbReference type="PIRSF" id="PIRSF037847">
    <property type="entry name" value="NiaR"/>
    <property type="match status" value="1"/>
</dbReference>
<dbReference type="HOGENOM" id="CLU_108798_0_0_9"/>
<dbReference type="InterPro" id="IPR036388">
    <property type="entry name" value="WH-like_DNA-bd_sf"/>
</dbReference>
<name>G8TXP3_SULAD</name>
<evidence type="ECO:0000256" key="1">
    <source>
        <dbReference type="PIRSR" id="PIRSR037847-1"/>
    </source>
</evidence>
<keyword evidence="5" id="KW-1185">Reference proteome</keyword>
<dbReference type="InterPro" id="IPR036390">
    <property type="entry name" value="WH_DNA-bd_sf"/>
</dbReference>
<evidence type="ECO:0000313" key="5">
    <source>
        <dbReference type="Proteomes" id="UP000005439"/>
    </source>
</evidence>
<dbReference type="InterPro" id="IPR013196">
    <property type="entry name" value="HTH_11"/>
</dbReference>
<dbReference type="KEGG" id="sap:Sulac_1502"/>
<dbReference type="Proteomes" id="UP000005439">
    <property type="component" value="Chromosome"/>
</dbReference>
<dbReference type="InterPro" id="IPR026043">
    <property type="entry name" value="NadR"/>
</dbReference>
<dbReference type="AlphaFoldDB" id="G8TXP3"/>
<dbReference type="InterPro" id="IPR035922">
    <property type="entry name" value="3H_dom_sf"/>
</dbReference>
<feature type="domain" description="Helix-turn-helix type 11" evidence="3">
    <location>
        <begin position="7"/>
        <end position="59"/>
    </location>
</feature>
<feature type="binding site" evidence="1">
    <location>
        <position position="146"/>
    </location>
    <ligand>
        <name>Ni(2+)</name>
        <dbReference type="ChEBI" id="CHEBI:49786"/>
    </ligand>
</feature>
<dbReference type="Gene3D" id="1.10.10.10">
    <property type="entry name" value="Winged helix-like DNA-binding domain superfamily/Winged helix DNA-binding domain"/>
    <property type="match status" value="1"/>
</dbReference>
<dbReference type="EMBL" id="CP003179">
    <property type="protein sequence ID" value="AEW04999.1"/>
    <property type="molecule type" value="Genomic_DNA"/>
</dbReference>
<dbReference type="InterPro" id="IPR004173">
    <property type="entry name" value="3H_domain"/>
</dbReference>
<dbReference type="GO" id="GO:0046872">
    <property type="term" value="F:metal ion binding"/>
    <property type="evidence" value="ECO:0007669"/>
    <property type="project" value="UniProtKB-KW"/>
</dbReference>
<dbReference type="Pfam" id="PF02829">
    <property type="entry name" value="3H"/>
    <property type="match status" value="1"/>
</dbReference>
<sequence length="172" mass="19442">MHERQERQARILDLLQHVPEPIRGEDLARQVGVTRQVVVHEIAILRASGTPILSTPRGYLLNPHPHSHQKAVLSVRHPPDKTATELYTLIDHGLVVKNVMVEHPLYGELSGALELRSRKDVEMFLREVDRAQATLLSSLTDGFHMHTVEYLHLTDLTQALDALKRAGIDVIR</sequence>
<dbReference type="PANTHER" id="PTHR40068">
    <property type="entry name" value="TRANSCRIPTION REPRESSOR NIAR-RELATED"/>
    <property type="match status" value="1"/>
</dbReference>
<dbReference type="STRING" id="679936.Sulac_1502"/>
<evidence type="ECO:0000259" key="3">
    <source>
        <dbReference type="Pfam" id="PF08279"/>
    </source>
</evidence>
<dbReference type="SUPFAM" id="SSF46785">
    <property type="entry name" value="Winged helix' DNA-binding domain"/>
    <property type="match status" value="1"/>
</dbReference>
<evidence type="ECO:0000313" key="4">
    <source>
        <dbReference type="EMBL" id="AEW04999.1"/>
    </source>
</evidence>
<keyword evidence="1" id="KW-0533">Nickel</keyword>
<organism evidence="4 5">
    <name type="scientific">Sulfobacillus acidophilus (strain ATCC 700253 / DSM 10332 / NAL)</name>
    <dbReference type="NCBI Taxonomy" id="679936"/>
    <lineage>
        <taxon>Bacteria</taxon>
        <taxon>Bacillati</taxon>
        <taxon>Bacillota</taxon>
        <taxon>Clostridia</taxon>
        <taxon>Eubacteriales</taxon>
        <taxon>Clostridiales Family XVII. Incertae Sedis</taxon>
        <taxon>Sulfobacillus</taxon>
    </lineage>
</organism>